<dbReference type="PROSITE" id="PS50943">
    <property type="entry name" value="HTH_CROC1"/>
    <property type="match status" value="1"/>
</dbReference>
<proteinExistence type="predicted"/>
<dbReference type="GO" id="GO:0003677">
    <property type="term" value="F:DNA binding"/>
    <property type="evidence" value="ECO:0007669"/>
    <property type="project" value="InterPro"/>
</dbReference>
<dbReference type="Pfam" id="PF19054">
    <property type="entry name" value="DUF5753"/>
    <property type="match status" value="1"/>
</dbReference>
<dbReference type="SUPFAM" id="SSF47413">
    <property type="entry name" value="lambda repressor-like DNA-binding domains"/>
    <property type="match status" value="1"/>
</dbReference>
<protein>
    <recommendedName>
        <fullName evidence="1">HTH cro/C1-type domain-containing protein</fullName>
    </recommendedName>
</protein>
<dbReference type="EMBL" id="WEGK01000037">
    <property type="protein sequence ID" value="MQY24434.1"/>
    <property type="molecule type" value="Genomic_DNA"/>
</dbReference>
<dbReference type="InterPro" id="IPR010982">
    <property type="entry name" value="Lambda_DNA-bd_dom_sf"/>
</dbReference>
<dbReference type="InterPro" id="IPR001387">
    <property type="entry name" value="Cro/C1-type_HTH"/>
</dbReference>
<dbReference type="Proteomes" id="UP000438448">
    <property type="component" value="Unassembled WGS sequence"/>
</dbReference>
<dbReference type="Pfam" id="PF13560">
    <property type="entry name" value="HTH_31"/>
    <property type="match status" value="1"/>
</dbReference>
<dbReference type="RefSeq" id="WP_153416142.1">
    <property type="nucleotide sequence ID" value="NZ_WEGK01000037.1"/>
</dbReference>
<feature type="domain" description="HTH cro/C1-type" evidence="1">
    <location>
        <begin position="19"/>
        <end position="74"/>
    </location>
</feature>
<accession>A0A7K0DI23</accession>
<evidence type="ECO:0000313" key="2">
    <source>
        <dbReference type="EMBL" id="MQY24434.1"/>
    </source>
</evidence>
<gene>
    <name evidence="2" type="ORF">NRB20_75700</name>
</gene>
<keyword evidence="3" id="KW-1185">Reference proteome</keyword>
<reference evidence="2 3" key="1">
    <citation type="submission" date="2019-10" db="EMBL/GenBank/DDBJ databases">
        <title>Nocardia macrotermitis sp. nov. and Nocardia aurantia sp. nov., isolated from the gut of fungus growing-termite Macrotermes natalensis.</title>
        <authorList>
            <person name="Benndorf R."/>
            <person name="Schwitalla J."/>
            <person name="Martin K."/>
            <person name="De Beer W."/>
            <person name="Kaster A.-K."/>
            <person name="Vollmers J."/>
            <person name="Poulsen M."/>
            <person name="Beemelmanns C."/>
        </authorList>
    </citation>
    <scope>NUCLEOTIDE SEQUENCE [LARGE SCALE GENOMIC DNA]</scope>
    <source>
        <strain evidence="2 3">RB20</strain>
    </source>
</reference>
<dbReference type="SMART" id="SM00530">
    <property type="entry name" value="HTH_XRE"/>
    <property type="match status" value="1"/>
</dbReference>
<evidence type="ECO:0000259" key="1">
    <source>
        <dbReference type="PROSITE" id="PS50943"/>
    </source>
</evidence>
<dbReference type="InterPro" id="IPR043917">
    <property type="entry name" value="DUF5753"/>
</dbReference>
<dbReference type="OrthoDB" id="4285266at2"/>
<comment type="caution">
    <text evidence="2">The sequence shown here is derived from an EMBL/GenBank/DDBJ whole genome shotgun (WGS) entry which is preliminary data.</text>
</comment>
<dbReference type="CDD" id="cd00093">
    <property type="entry name" value="HTH_XRE"/>
    <property type="match status" value="1"/>
</dbReference>
<sequence>MTDNDEPSTLPRRQLGRFLRKARNEIGFSIDRLAGLVELSPAALQRIESGKVKKVRVRDVRALCEILEVSGPDADRAVELAKQAQVTSWYTAFGGLYSDNFNMFVGLEASARKLISYHEHVPGLLQTADYARVLISGFYRDNSAQDIERRVEYRLRRQAIVTRKTAPLELEVLLHESALHRVVGSPRVMAAQLHHLAEISKRPNVTLRIHPFAAGCTWGLLHGPFVILDFGVDAKGRPAEPPLVFLEGQGSNDLYLEKPDDVQRYHDLAAAIRTTALDETKSRDLLRRVARSYSA</sequence>
<evidence type="ECO:0000313" key="3">
    <source>
        <dbReference type="Proteomes" id="UP000438448"/>
    </source>
</evidence>
<dbReference type="Gene3D" id="1.10.260.40">
    <property type="entry name" value="lambda repressor-like DNA-binding domains"/>
    <property type="match status" value="1"/>
</dbReference>
<dbReference type="AlphaFoldDB" id="A0A7K0DI23"/>
<name>A0A7K0DI23_9NOCA</name>
<organism evidence="2 3">
    <name type="scientific">Nocardia macrotermitis</name>
    <dbReference type="NCBI Taxonomy" id="2585198"/>
    <lineage>
        <taxon>Bacteria</taxon>
        <taxon>Bacillati</taxon>
        <taxon>Actinomycetota</taxon>
        <taxon>Actinomycetes</taxon>
        <taxon>Mycobacteriales</taxon>
        <taxon>Nocardiaceae</taxon>
        <taxon>Nocardia</taxon>
    </lineage>
</organism>